<dbReference type="PANTHER" id="PTHR43736">
    <property type="entry name" value="ADP-RIBOSE PYROPHOSPHATASE"/>
    <property type="match status" value="1"/>
</dbReference>
<dbReference type="Pfam" id="PF00293">
    <property type="entry name" value="NUDIX"/>
    <property type="match status" value="1"/>
</dbReference>
<protein>
    <submittedName>
        <fullName evidence="2">NUDIX domain-containing protein</fullName>
    </submittedName>
</protein>
<dbReference type="InterPro" id="IPR000086">
    <property type="entry name" value="NUDIX_hydrolase_dom"/>
</dbReference>
<evidence type="ECO:0000313" key="3">
    <source>
        <dbReference type="Proteomes" id="UP000183047"/>
    </source>
</evidence>
<evidence type="ECO:0000313" key="2">
    <source>
        <dbReference type="EMBL" id="SCX76383.1"/>
    </source>
</evidence>
<dbReference type="AlphaFoldDB" id="A0A1G5AEQ4"/>
<dbReference type="Gene3D" id="3.90.79.10">
    <property type="entry name" value="Nucleoside Triphosphate Pyrophosphohydrolase"/>
    <property type="match status" value="1"/>
</dbReference>
<accession>A0A1G5AEQ4</accession>
<evidence type="ECO:0000259" key="1">
    <source>
        <dbReference type="PROSITE" id="PS51462"/>
    </source>
</evidence>
<name>A0A1G5AEQ4_9FIRM</name>
<reference evidence="3" key="1">
    <citation type="submission" date="2016-10" db="EMBL/GenBank/DDBJ databases">
        <authorList>
            <person name="Varghese N."/>
            <person name="Submissions S."/>
        </authorList>
    </citation>
    <scope>NUCLEOTIDE SEQUENCE [LARGE SCALE GENOMIC DNA]</scope>
    <source>
        <strain evidence="3">XBD2006</strain>
    </source>
</reference>
<dbReference type="InterPro" id="IPR054105">
    <property type="entry name" value="WHD_NrtR"/>
</dbReference>
<feature type="domain" description="Nudix hydrolase" evidence="1">
    <location>
        <begin position="24"/>
        <end position="176"/>
    </location>
</feature>
<gene>
    <name evidence="2" type="ORF">SAMN02910451_00188</name>
</gene>
<dbReference type="PANTHER" id="PTHR43736:SF4">
    <property type="entry name" value="SLR1690 PROTEIN"/>
    <property type="match status" value="1"/>
</dbReference>
<dbReference type="Proteomes" id="UP000183047">
    <property type="component" value="Unassembled WGS sequence"/>
</dbReference>
<dbReference type="InterPro" id="IPR015797">
    <property type="entry name" value="NUDIX_hydrolase-like_dom_sf"/>
</dbReference>
<dbReference type="SUPFAM" id="SSF55811">
    <property type="entry name" value="Nudix"/>
    <property type="match status" value="1"/>
</dbReference>
<proteinExistence type="predicted"/>
<keyword evidence="3" id="KW-1185">Reference proteome</keyword>
<dbReference type="Pfam" id="PF21906">
    <property type="entry name" value="WHD_NrtR"/>
    <property type="match status" value="1"/>
</dbReference>
<dbReference type="InterPro" id="IPR036390">
    <property type="entry name" value="WH_DNA-bd_sf"/>
</dbReference>
<sequence>MTQKKDKNGLTEKEFLKDYKAGDYERPSVTADILVLGTSADLRTLKILLVKRDEHPYLEQWALPGGFVRKDETAYQAAERKLSQETGLEGVYLDQIYTFTNPARDPRTWVMTIAYLALVSDTSDDVLHGVTCAGDYDSDGGVQDAAWFDLVIDAESISFINAERNVEIRYSIENKRFKNGRIYYENWVSKPASKEELAFDHIEIIIESILKLKAEFEHTDLSFNMIGEKFTLPDLQALYELVLGKKLYKTNFRAMIAPKVEATGAKMKSVCSNKMSAEYRYIG</sequence>
<dbReference type="SUPFAM" id="SSF46785">
    <property type="entry name" value="Winged helix' DNA-binding domain"/>
    <property type="match status" value="1"/>
</dbReference>
<dbReference type="InterPro" id="IPR036388">
    <property type="entry name" value="WH-like_DNA-bd_sf"/>
</dbReference>
<dbReference type="OrthoDB" id="9786141at2"/>
<dbReference type="Gene3D" id="1.10.10.10">
    <property type="entry name" value="Winged helix-like DNA-binding domain superfamily/Winged helix DNA-binding domain"/>
    <property type="match status" value="1"/>
</dbReference>
<organism evidence="2 3">
    <name type="scientific">Butyrivibrio hungatei</name>
    <dbReference type="NCBI Taxonomy" id="185008"/>
    <lineage>
        <taxon>Bacteria</taxon>
        <taxon>Bacillati</taxon>
        <taxon>Bacillota</taxon>
        <taxon>Clostridia</taxon>
        <taxon>Lachnospirales</taxon>
        <taxon>Lachnospiraceae</taxon>
        <taxon>Butyrivibrio</taxon>
    </lineage>
</organism>
<dbReference type="EMBL" id="FMUR01000003">
    <property type="protein sequence ID" value="SCX76383.1"/>
    <property type="molecule type" value="Genomic_DNA"/>
</dbReference>
<dbReference type="PROSITE" id="PS51462">
    <property type="entry name" value="NUDIX"/>
    <property type="match status" value="1"/>
</dbReference>
<dbReference type="RefSeq" id="WP_074461031.1">
    <property type="nucleotide sequence ID" value="NZ_FMUR01000003.1"/>
</dbReference>
<dbReference type="CDD" id="cd18873">
    <property type="entry name" value="NUDIX_NadM_like"/>
    <property type="match status" value="1"/>
</dbReference>